<evidence type="ECO:0000313" key="7">
    <source>
        <dbReference type="EMBL" id="CAK0896937.1"/>
    </source>
</evidence>
<organism evidence="7 8">
    <name type="scientific">Prorocentrum cordatum</name>
    <dbReference type="NCBI Taxonomy" id="2364126"/>
    <lineage>
        <taxon>Eukaryota</taxon>
        <taxon>Sar</taxon>
        <taxon>Alveolata</taxon>
        <taxon>Dinophyceae</taxon>
        <taxon>Prorocentrales</taxon>
        <taxon>Prorocentraceae</taxon>
        <taxon>Prorocentrum</taxon>
    </lineage>
</organism>
<evidence type="ECO:0000313" key="8">
    <source>
        <dbReference type="Proteomes" id="UP001189429"/>
    </source>
</evidence>
<gene>
    <name evidence="7" type="ORF">PCOR1329_LOCUS75265</name>
</gene>
<dbReference type="InterPro" id="IPR036881">
    <property type="entry name" value="Glyco_hydro_3_C_sf"/>
</dbReference>
<dbReference type="Gene3D" id="3.40.50.1700">
    <property type="entry name" value="Glycoside hydrolase family 3 C-terminal domain"/>
    <property type="match status" value="1"/>
</dbReference>
<dbReference type="Proteomes" id="UP001189429">
    <property type="component" value="Unassembled WGS sequence"/>
</dbReference>
<dbReference type="InterPro" id="IPR019800">
    <property type="entry name" value="Glyco_hydro_3_AS"/>
</dbReference>
<dbReference type="PANTHER" id="PTHR42715">
    <property type="entry name" value="BETA-GLUCOSIDASE"/>
    <property type="match status" value="1"/>
</dbReference>
<dbReference type="Gene3D" id="3.20.20.300">
    <property type="entry name" value="Glycoside hydrolase, family 3, N-terminal domain"/>
    <property type="match status" value="1"/>
</dbReference>
<keyword evidence="5" id="KW-0119">Carbohydrate metabolism</keyword>
<comment type="catalytic activity">
    <reaction evidence="1">
        <text>Hydrolysis of terminal, non-reducing beta-D-glucosyl residues with release of beta-D-glucose.</text>
        <dbReference type="EC" id="3.2.1.21"/>
    </reaction>
</comment>
<dbReference type="InterPro" id="IPR001764">
    <property type="entry name" value="Glyco_hydro_3_N"/>
</dbReference>
<dbReference type="PRINTS" id="PR00133">
    <property type="entry name" value="GLHYDRLASE3"/>
</dbReference>
<evidence type="ECO:0000256" key="4">
    <source>
        <dbReference type="ARBA" id="ARBA00022801"/>
    </source>
</evidence>
<dbReference type="InterPro" id="IPR017853">
    <property type="entry name" value="GH"/>
</dbReference>
<dbReference type="EMBL" id="CAUYUJ010020259">
    <property type="protein sequence ID" value="CAK0896937.1"/>
    <property type="molecule type" value="Genomic_DNA"/>
</dbReference>
<feature type="domain" description="Glycoside hydrolase family 3 N-terminal" evidence="6">
    <location>
        <begin position="54"/>
        <end position="273"/>
    </location>
</feature>
<name>A0ABN9XBK9_9DINO</name>
<keyword evidence="4" id="KW-0378">Hydrolase</keyword>
<evidence type="ECO:0000256" key="2">
    <source>
        <dbReference type="ARBA" id="ARBA00005336"/>
    </source>
</evidence>
<comment type="similarity">
    <text evidence="2">Belongs to the glycosyl hydrolase 3 family.</text>
</comment>
<dbReference type="Pfam" id="PF00933">
    <property type="entry name" value="Glyco_hydro_3"/>
    <property type="match status" value="1"/>
</dbReference>
<evidence type="ECO:0000256" key="3">
    <source>
        <dbReference type="ARBA" id="ARBA00012744"/>
    </source>
</evidence>
<dbReference type="PROSITE" id="PS00775">
    <property type="entry name" value="GLYCOSYL_HYDROL_F3"/>
    <property type="match status" value="1"/>
</dbReference>
<dbReference type="EC" id="3.2.1.21" evidence="3"/>
<accession>A0ABN9XBK9</accession>
<evidence type="ECO:0000259" key="6">
    <source>
        <dbReference type="Pfam" id="PF00933"/>
    </source>
</evidence>
<proteinExistence type="inferred from homology"/>
<reference evidence="7" key="1">
    <citation type="submission" date="2023-10" db="EMBL/GenBank/DDBJ databases">
        <authorList>
            <person name="Chen Y."/>
            <person name="Shah S."/>
            <person name="Dougan E. K."/>
            <person name="Thang M."/>
            <person name="Chan C."/>
        </authorList>
    </citation>
    <scope>NUCLEOTIDE SEQUENCE [LARGE SCALE GENOMIC DNA]</scope>
</reference>
<protein>
    <recommendedName>
        <fullName evidence="3">beta-glucosidase</fullName>
        <ecNumber evidence="3">3.2.1.21</ecNumber>
    </recommendedName>
</protein>
<sequence length="391" mass="42175">EVLRGLSVDELVGLVSGRDLWHNHGVPRLGIPPLRFTDGPFGARGVEDGGPPSALTPCGAALGALWDVELLGQLGCLLGEEARRKGAHILLGPTVNLHRVPTAGRHFECLSEDPFLTARLAVAYIGGVQGQGVGCCVKHLVANDQERARMAVSAEVSEEALRLLHLRPFEAAVREGRVLSVMTGYNRLNGTFCSENRWLLEQVLRTEWGFEGLVVSDWFGAHSTEGCLHAGLDVEMPGWPAGMSYGPALRSAVEEGRVPRELLVRRARTVLRVMERLGLLRPGAREQEGAASRNTEGQRALLHRAAAESAVLLKNAGGALPLPARCSVAVISPAGEELEWMWGAAKREGDDYREGGDILAGAMIFPQISWRLFLSHCVPGPPAGPRTCRRS</sequence>
<evidence type="ECO:0000256" key="1">
    <source>
        <dbReference type="ARBA" id="ARBA00000448"/>
    </source>
</evidence>
<evidence type="ECO:0000256" key="5">
    <source>
        <dbReference type="ARBA" id="ARBA00023277"/>
    </source>
</evidence>
<comment type="caution">
    <text evidence="7">The sequence shown here is derived from an EMBL/GenBank/DDBJ whole genome shotgun (WGS) entry which is preliminary data.</text>
</comment>
<feature type="non-terminal residue" evidence="7">
    <location>
        <position position="1"/>
    </location>
</feature>
<dbReference type="InterPro" id="IPR036962">
    <property type="entry name" value="Glyco_hydro_3_N_sf"/>
</dbReference>
<dbReference type="PANTHER" id="PTHR42715:SF10">
    <property type="entry name" value="BETA-GLUCOSIDASE"/>
    <property type="match status" value="1"/>
</dbReference>
<keyword evidence="8" id="KW-1185">Reference proteome</keyword>
<dbReference type="SUPFAM" id="SSF51445">
    <property type="entry name" value="(Trans)glycosidases"/>
    <property type="match status" value="1"/>
</dbReference>
<dbReference type="InterPro" id="IPR050288">
    <property type="entry name" value="Cellulose_deg_GH3"/>
</dbReference>